<dbReference type="GO" id="GO:0032259">
    <property type="term" value="P:methylation"/>
    <property type="evidence" value="ECO:0007669"/>
    <property type="project" value="UniProtKB-KW"/>
</dbReference>
<dbReference type="InterPro" id="IPR029063">
    <property type="entry name" value="SAM-dependent_MTases_sf"/>
</dbReference>
<name>A0A7C3PUQ6_9CYAN</name>
<dbReference type="GO" id="GO:0008757">
    <property type="term" value="F:S-adenosylmethionine-dependent methyltransferase activity"/>
    <property type="evidence" value="ECO:0007669"/>
    <property type="project" value="InterPro"/>
</dbReference>
<dbReference type="EMBL" id="DSRU01000436">
    <property type="protein sequence ID" value="HFN01682.1"/>
    <property type="molecule type" value="Genomic_DNA"/>
</dbReference>
<protein>
    <submittedName>
        <fullName evidence="2">Class I SAM-dependent methyltransferase</fullName>
    </submittedName>
</protein>
<gene>
    <name evidence="2" type="ORF">ENR64_28855</name>
</gene>
<accession>A0A7C3PUQ6</accession>
<reference evidence="2" key="1">
    <citation type="journal article" date="2020" name="mSystems">
        <title>Genome- and Community-Level Interaction Insights into Carbon Utilization and Element Cycling Functions of Hydrothermarchaeota in Hydrothermal Sediment.</title>
        <authorList>
            <person name="Zhou Z."/>
            <person name="Liu Y."/>
            <person name="Xu W."/>
            <person name="Pan J."/>
            <person name="Luo Z.H."/>
            <person name="Li M."/>
        </authorList>
    </citation>
    <scope>NUCLEOTIDE SEQUENCE [LARGE SCALE GENOMIC DNA]</scope>
    <source>
        <strain evidence="2">SpSt-418</strain>
    </source>
</reference>
<dbReference type="Gene3D" id="3.40.50.150">
    <property type="entry name" value="Vaccinia Virus protein VP39"/>
    <property type="match status" value="1"/>
</dbReference>
<proteinExistence type="predicted"/>
<dbReference type="Pfam" id="PF08241">
    <property type="entry name" value="Methyltransf_11"/>
    <property type="match status" value="1"/>
</dbReference>
<keyword evidence="2" id="KW-0489">Methyltransferase</keyword>
<evidence type="ECO:0000313" key="2">
    <source>
        <dbReference type="EMBL" id="HFN01682.1"/>
    </source>
</evidence>
<comment type="caution">
    <text evidence="2">The sequence shown here is derived from an EMBL/GenBank/DDBJ whole genome shotgun (WGS) entry which is preliminary data.</text>
</comment>
<sequence>MIQVLQTLQEVDSATQHLRDRGLPTHLTLEKNWDQWLLSQHLSEADRQSPIIDLGCGDCCTLDFLAALGFEQLHGIDLAIQQPVAELPYQLYQGDLTSTFFPDNTFDYGVSISVIEHGVDLDRFFQETYRILKPNGFLFVTTDYWQQKIPVDASIQPFGLAWSIFSSSEVQVMIDLAQQHGFLLESNLEIPTCVEKIVNWYERQYTFIAIGLRKPSA</sequence>
<evidence type="ECO:0000259" key="1">
    <source>
        <dbReference type="Pfam" id="PF08241"/>
    </source>
</evidence>
<dbReference type="AlphaFoldDB" id="A0A7C3PUQ6"/>
<organism evidence="2">
    <name type="scientific">Oscillatoriales cyanobacterium SpSt-418</name>
    <dbReference type="NCBI Taxonomy" id="2282169"/>
    <lineage>
        <taxon>Bacteria</taxon>
        <taxon>Bacillati</taxon>
        <taxon>Cyanobacteriota</taxon>
        <taxon>Cyanophyceae</taxon>
        <taxon>Oscillatoriophycideae</taxon>
        <taxon>Oscillatoriales</taxon>
    </lineage>
</organism>
<dbReference type="CDD" id="cd02440">
    <property type="entry name" value="AdoMet_MTases"/>
    <property type="match status" value="1"/>
</dbReference>
<feature type="domain" description="Methyltransferase type 11" evidence="1">
    <location>
        <begin position="53"/>
        <end position="140"/>
    </location>
</feature>
<dbReference type="SUPFAM" id="SSF53335">
    <property type="entry name" value="S-adenosyl-L-methionine-dependent methyltransferases"/>
    <property type="match status" value="1"/>
</dbReference>
<keyword evidence="2" id="KW-0808">Transferase</keyword>
<dbReference type="InterPro" id="IPR013216">
    <property type="entry name" value="Methyltransf_11"/>
</dbReference>